<accession>A0A1L7TQP9</accession>
<organism evidence="1 2">
    <name type="scientific">Fusarium mangiferae</name>
    <name type="common">Mango malformation disease fungus</name>
    <dbReference type="NCBI Taxonomy" id="192010"/>
    <lineage>
        <taxon>Eukaryota</taxon>
        <taxon>Fungi</taxon>
        <taxon>Dikarya</taxon>
        <taxon>Ascomycota</taxon>
        <taxon>Pezizomycotina</taxon>
        <taxon>Sordariomycetes</taxon>
        <taxon>Hypocreomycetidae</taxon>
        <taxon>Hypocreales</taxon>
        <taxon>Nectriaceae</taxon>
        <taxon>Fusarium</taxon>
        <taxon>Fusarium fujikuroi species complex</taxon>
    </lineage>
</organism>
<dbReference type="Proteomes" id="UP000184255">
    <property type="component" value="Unassembled WGS sequence"/>
</dbReference>
<keyword evidence="2" id="KW-1185">Reference proteome</keyword>
<dbReference type="RefSeq" id="XP_041684881.1">
    <property type="nucleotide sequence ID" value="XM_041834638.1"/>
</dbReference>
<dbReference type="EMBL" id="FCQH01000009">
    <property type="protein sequence ID" value="CVK97985.1"/>
    <property type="molecule type" value="Genomic_DNA"/>
</dbReference>
<dbReference type="VEuPathDB" id="FungiDB:FMAN_12135"/>
<gene>
    <name evidence="1" type="ORF">FMAN_12135</name>
</gene>
<name>A0A1L7TQP9_FUSMA</name>
<reference evidence="2" key="1">
    <citation type="journal article" date="2016" name="Genome Biol. Evol.">
        <title>Comparative 'omics' of the Fusarium fujikuroi species complex highlights differences in genetic potential and metabolite synthesis.</title>
        <authorList>
            <person name="Niehaus E.-M."/>
            <person name="Muensterkoetter M."/>
            <person name="Proctor R.H."/>
            <person name="Brown D.W."/>
            <person name="Sharon A."/>
            <person name="Idan Y."/>
            <person name="Oren-Young L."/>
            <person name="Sieber C.M."/>
            <person name="Novak O."/>
            <person name="Pencik A."/>
            <person name="Tarkowska D."/>
            <person name="Hromadova K."/>
            <person name="Freeman S."/>
            <person name="Maymon M."/>
            <person name="Elazar M."/>
            <person name="Youssef S.A."/>
            <person name="El-Shabrawy E.S.M."/>
            <person name="Shalaby A.B.A."/>
            <person name="Houterman P."/>
            <person name="Brock N.L."/>
            <person name="Burkhardt I."/>
            <person name="Tsavkelova E.A."/>
            <person name="Dickschat J.S."/>
            <person name="Galuszka P."/>
            <person name="Gueldener U."/>
            <person name="Tudzynski B."/>
        </authorList>
    </citation>
    <scope>NUCLEOTIDE SEQUENCE [LARGE SCALE GENOMIC DNA]</scope>
    <source>
        <strain evidence="2">MRC7560</strain>
    </source>
</reference>
<protein>
    <submittedName>
        <fullName evidence="1">Uncharacterized protein</fullName>
    </submittedName>
</protein>
<proteinExistence type="predicted"/>
<evidence type="ECO:0000313" key="2">
    <source>
        <dbReference type="Proteomes" id="UP000184255"/>
    </source>
</evidence>
<comment type="caution">
    <text evidence="1">The sequence shown here is derived from an EMBL/GenBank/DDBJ whole genome shotgun (WGS) entry which is preliminary data.</text>
</comment>
<sequence length="108" mass="12834">MDFISLLNLITVRDPEPGESRMAFHFARKSESSTQEPRFDDVMRAYNLEVTQITYTEFEDMLTLYVFAAGFDWTAHKEETMKICEEREIDTDWRLMRMVMSTCVDNKE</sequence>
<dbReference type="GeneID" id="65091385"/>
<evidence type="ECO:0000313" key="1">
    <source>
        <dbReference type="EMBL" id="CVK97985.1"/>
    </source>
</evidence>
<dbReference type="AlphaFoldDB" id="A0A1L7TQP9"/>